<organism evidence="1 2">
    <name type="scientific">Cephalotus follicularis</name>
    <name type="common">Albany pitcher plant</name>
    <dbReference type="NCBI Taxonomy" id="3775"/>
    <lineage>
        <taxon>Eukaryota</taxon>
        <taxon>Viridiplantae</taxon>
        <taxon>Streptophyta</taxon>
        <taxon>Embryophyta</taxon>
        <taxon>Tracheophyta</taxon>
        <taxon>Spermatophyta</taxon>
        <taxon>Magnoliopsida</taxon>
        <taxon>eudicotyledons</taxon>
        <taxon>Gunneridae</taxon>
        <taxon>Pentapetalae</taxon>
        <taxon>rosids</taxon>
        <taxon>fabids</taxon>
        <taxon>Oxalidales</taxon>
        <taxon>Cephalotaceae</taxon>
        <taxon>Cephalotus</taxon>
    </lineage>
</organism>
<comment type="caution">
    <text evidence="1">The sequence shown here is derived from an EMBL/GenBank/DDBJ whole genome shotgun (WGS) entry which is preliminary data.</text>
</comment>
<dbReference type="PANTHER" id="PTHR47382:SF3">
    <property type="entry name" value="ADENINE NUCLEOTIDE ALPHA HYDROLASES-LIKE SUPERFAMILY PROTEIN"/>
    <property type="match status" value="1"/>
</dbReference>
<accession>A0A1Q3D1W3</accession>
<dbReference type="OrthoDB" id="1654852at2759"/>
<dbReference type="CDD" id="cd01989">
    <property type="entry name" value="USP_STK_Ubox_N"/>
    <property type="match status" value="1"/>
</dbReference>
<keyword evidence="2" id="KW-1185">Reference proteome</keyword>
<dbReference type="SUPFAM" id="SSF52402">
    <property type="entry name" value="Adenine nucleotide alpha hydrolases-like"/>
    <property type="match status" value="1"/>
</dbReference>
<dbReference type="FunCoup" id="A0A1Q3D1W3">
    <property type="interactions" value="685"/>
</dbReference>
<dbReference type="InParanoid" id="A0A1Q3D1W3"/>
<evidence type="ECO:0000313" key="1">
    <source>
        <dbReference type="EMBL" id="GAV86432.1"/>
    </source>
</evidence>
<dbReference type="EMBL" id="BDDD01003905">
    <property type="protein sequence ID" value="GAV86432.1"/>
    <property type="molecule type" value="Genomic_DNA"/>
</dbReference>
<dbReference type="PANTHER" id="PTHR47382">
    <property type="entry name" value="U-BOX DOMAIN-CONTAINING PROTEIN 52-LIKE"/>
    <property type="match status" value="1"/>
</dbReference>
<reference evidence="2" key="1">
    <citation type="submission" date="2016-04" db="EMBL/GenBank/DDBJ databases">
        <title>Cephalotus genome sequencing.</title>
        <authorList>
            <person name="Fukushima K."/>
            <person name="Hasebe M."/>
            <person name="Fang X."/>
        </authorList>
    </citation>
    <scope>NUCLEOTIDE SEQUENCE [LARGE SCALE GENOMIC DNA]</scope>
    <source>
        <strain evidence="2">cv. St1</strain>
    </source>
</reference>
<dbReference type="InterPro" id="IPR014729">
    <property type="entry name" value="Rossmann-like_a/b/a_fold"/>
</dbReference>
<proteinExistence type="predicted"/>
<dbReference type="AlphaFoldDB" id="A0A1Q3D1W3"/>
<sequence>MIMSSSSKEINEGGYGFQLKNSTTIWEIEEEEEEEEEAGSSEGLYEINHGGVVVPMESIKEDVDEGSLFSLDVNNGHSEDSVYVAVGKKESSVDALSWTLKHSVNRDTMIYLIHVFPEMHLIPSPLGMLPKRQVSPEQVESYMAEERGRRRELLQKYISMCSSSQMKVDTMLIESDAVGKAILDLIPILNIKKLVVGSSKGSARKLKNGRGNGIVDQILQNPPETCDVKVICEGKEVFDQMMESFSPRVNEESRRIDSFPWSMCFKPKFSL</sequence>
<gene>
    <name evidence="1" type="ORF">CFOL_v3_29863</name>
</gene>
<evidence type="ECO:0000313" key="2">
    <source>
        <dbReference type="Proteomes" id="UP000187406"/>
    </source>
</evidence>
<dbReference type="STRING" id="3775.A0A1Q3D1W3"/>
<name>A0A1Q3D1W3_CEPFO</name>
<dbReference type="Gene3D" id="3.40.50.620">
    <property type="entry name" value="HUPs"/>
    <property type="match status" value="1"/>
</dbReference>
<protein>
    <submittedName>
        <fullName evidence="1">Usp domain-containing protein</fullName>
    </submittedName>
</protein>
<dbReference type="Proteomes" id="UP000187406">
    <property type="component" value="Unassembled WGS sequence"/>
</dbReference>